<name>A0A9E7G7M6_9LILI</name>
<evidence type="ECO:0000313" key="2">
    <source>
        <dbReference type="EMBL" id="URE06408.1"/>
    </source>
</evidence>
<dbReference type="AlphaFoldDB" id="A0A9E7G7M6"/>
<sequence length="301" mass="33560">MFYDNFGNNKSLPYYLLDIIMWSHTLRELVLPVNYRVTAVRGSTSYPLPCPLASSQQSNRPSYSGARLPLSRPRHPPWRRNLGRRGWTDRAAISCASGAGPRRLSVLLFLLPFRSEALGSASFSSASSSDYSSDGVLGSCSGFFLFVLMLAALKKSQLLQNNDLLMFRSKFAGDEEAFDAPKALHKMNKEGNKPELLGYCIEGLKAIVQLSFNGKILSGESQDNSRRVHLKSRDNVQDSPKFEKILSPRRLAGAETSKVSLTAYERDKVVLGINHNSTSPGQEKFNLKTKEEKRLILKPDQ</sequence>
<dbReference type="Proteomes" id="UP001055439">
    <property type="component" value="Chromosome 5"/>
</dbReference>
<gene>
    <name evidence="2" type="ORF">MUK42_19442</name>
</gene>
<reference evidence="2" key="1">
    <citation type="submission" date="2022-05" db="EMBL/GenBank/DDBJ databases">
        <title>The Musa troglodytarum L. genome provides insights into the mechanism of non-climacteric behaviour and enrichment of carotenoids.</title>
        <authorList>
            <person name="Wang J."/>
        </authorList>
    </citation>
    <scope>NUCLEOTIDE SEQUENCE</scope>
    <source>
        <tissue evidence="2">Leaf</tissue>
    </source>
</reference>
<feature type="region of interest" description="Disordered" evidence="1">
    <location>
        <begin position="51"/>
        <end position="74"/>
    </location>
</feature>
<accession>A0A9E7G7M6</accession>
<evidence type="ECO:0000313" key="3">
    <source>
        <dbReference type="Proteomes" id="UP001055439"/>
    </source>
</evidence>
<evidence type="ECO:0000256" key="1">
    <source>
        <dbReference type="SAM" id="MobiDB-lite"/>
    </source>
</evidence>
<organism evidence="2 3">
    <name type="scientific">Musa troglodytarum</name>
    <name type="common">fe'i banana</name>
    <dbReference type="NCBI Taxonomy" id="320322"/>
    <lineage>
        <taxon>Eukaryota</taxon>
        <taxon>Viridiplantae</taxon>
        <taxon>Streptophyta</taxon>
        <taxon>Embryophyta</taxon>
        <taxon>Tracheophyta</taxon>
        <taxon>Spermatophyta</taxon>
        <taxon>Magnoliopsida</taxon>
        <taxon>Liliopsida</taxon>
        <taxon>Zingiberales</taxon>
        <taxon>Musaceae</taxon>
        <taxon>Musa</taxon>
    </lineage>
</organism>
<keyword evidence="3" id="KW-1185">Reference proteome</keyword>
<protein>
    <submittedName>
        <fullName evidence="2">Uncharacterized protein</fullName>
    </submittedName>
</protein>
<feature type="compositionally biased region" description="Polar residues" evidence="1">
    <location>
        <begin position="53"/>
        <end position="62"/>
    </location>
</feature>
<dbReference type="EMBL" id="CP097507">
    <property type="protein sequence ID" value="URE06408.1"/>
    <property type="molecule type" value="Genomic_DNA"/>
</dbReference>
<proteinExistence type="predicted"/>